<name>W2JA27_PHYNI</name>
<feature type="non-terminal residue" evidence="1">
    <location>
        <position position="1"/>
    </location>
</feature>
<sequence>NYTHSHLTSSAQASTYLTTKSLPLDNQDREDVKTLADACVSSTHIANFLNDRIACKVTPQQTRNLIRNITGQATGEDRLKNMLHCLRQIDGSDVLVLQDQMGSLVVTTATGRSFPVVDFICLNEQAETISTILEYFKENN</sequence>
<evidence type="ECO:0000313" key="2">
    <source>
        <dbReference type="Proteomes" id="UP000053864"/>
    </source>
</evidence>
<proteinExistence type="predicted"/>
<feature type="non-terminal residue" evidence="1">
    <location>
        <position position="140"/>
    </location>
</feature>
<dbReference type="Proteomes" id="UP000053864">
    <property type="component" value="Unassembled WGS sequence"/>
</dbReference>
<protein>
    <submittedName>
        <fullName evidence="1">Uncharacterized protein</fullName>
    </submittedName>
</protein>
<reference evidence="1 2" key="1">
    <citation type="submission" date="2013-11" db="EMBL/GenBank/DDBJ databases">
        <title>The Genome Sequence of Phytophthora parasitica CJ05E6.</title>
        <authorList>
            <consortium name="The Broad Institute Genomics Platform"/>
            <person name="Russ C."/>
            <person name="Tyler B."/>
            <person name="Panabieres F."/>
            <person name="Shan W."/>
            <person name="Tripathy S."/>
            <person name="Grunwald N."/>
            <person name="Machado M."/>
            <person name="Johnson C.S."/>
            <person name="Arredondo F."/>
            <person name="Hong C."/>
            <person name="Coffey M."/>
            <person name="Young S.K."/>
            <person name="Zeng Q."/>
            <person name="Gargeya S."/>
            <person name="Fitzgerald M."/>
            <person name="Abouelleil A."/>
            <person name="Alvarado L."/>
            <person name="Chapman S.B."/>
            <person name="Gainer-Dewar J."/>
            <person name="Goldberg J."/>
            <person name="Griggs A."/>
            <person name="Gujja S."/>
            <person name="Hansen M."/>
            <person name="Howarth C."/>
            <person name="Imamovic A."/>
            <person name="Ireland A."/>
            <person name="Larimer J."/>
            <person name="McCowan C."/>
            <person name="Murphy C."/>
            <person name="Pearson M."/>
            <person name="Poon T.W."/>
            <person name="Priest M."/>
            <person name="Roberts A."/>
            <person name="Saif S."/>
            <person name="Shea T."/>
            <person name="Sykes S."/>
            <person name="Wortman J."/>
            <person name="Nusbaum C."/>
            <person name="Birren B."/>
        </authorList>
    </citation>
    <scope>NUCLEOTIDE SEQUENCE [LARGE SCALE GENOMIC DNA]</scope>
    <source>
        <strain evidence="1 2">CJ05E6</strain>
    </source>
</reference>
<evidence type="ECO:0000313" key="1">
    <source>
        <dbReference type="EMBL" id="ETL43269.1"/>
    </source>
</evidence>
<gene>
    <name evidence="1" type="ORF">L916_06188</name>
</gene>
<organism evidence="1 2">
    <name type="scientific">Phytophthora nicotianae</name>
    <name type="common">Potato buckeye rot agent</name>
    <name type="synonym">Phytophthora parasitica</name>
    <dbReference type="NCBI Taxonomy" id="4792"/>
    <lineage>
        <taxon>Eukaryota</taxon>
        <taxon>Sar</taxon>
        <taxon>Stramenopiles</taxon>
        <taxon>Oomycota</taxon>
        <taxon>Peronosporomycetes</taxon>
        <taxon>Peronosporales</taxon>
        <taxon>Peronosporaceae</taxon>
        <taxon>Phytophthora</taxon>
    </lineage>
</organism>
<dbReference type="VEuPathDB" id="FungiDB:PPTG_12445"/>
<accession>W2JA27</accession>
<dbReference type="AlphaFoldDB" id="W2JA27"/>
<dbReference type="EMBL" id="KI672201">
    <property type="protein sequence ID" value="ETL43269.1"/>
    <property type="molecule type" value="Genomic_DNA"/>
</dbReference>